<reference evidence="1" key="2">
    <citation type="submission" date="2017-06" db="EMBL/GenBank/DDBJ databases">
        <title>WGS assembly of Brachypodium distachyon.</title>
        <authorList>
            <consortium name="The International Brachypodium Initiative"/>
            <person name="Lucas S."/>
            <person name="Harmon-Smith M."/>
            <person name="Lail K."/>
            <person name="Tice H."/>
            <person name="Grimwood J."/>
            <person name="Bruce D."/>
            <person name="Barry K."/>
            <person name="Shu S."/>
            <person name="Lindquist E."/>
            <person name="Wang M."/>
            <person name="Pitluck S."/>
            <person name="Vogel J.P."/>
            <person name="Garvin D.F."/>
            <person name="Mockler T.C."/>
            <person name="Schmutz J."/>
            <person name="Rokhsar D."/>
            <person name="Bevan M.W."/>
        </authorList>
    </citation>
    <scope>NUCLEOTIDE SEQUENCE</scope>
    <source>
        <strain evidence="1">Bd21</strain>
    </source>
</reference>
<dbReference type="EnsemblPlants" id="PNT62933">
    <property type="protein sequence ID" value="PNT62933"/>
    <property type="gene ID" value="BRADI_4g09765v3"/>
</dbReference>
<dbReference type="AlphaFoldDB" id="A0A2K2CLN0"/>
<evidence type="ECO:0000313" key="3">
    <source>
        <dbReference type="Proteomes" id="UP000008810"/>
    </source>
</evidence>
<accession>A0A2K2CLN0</accession>
<protein>
    <recommendedName>
        <fullName evidence="4">Reverse transcriptase zinc-binding domain-containing protein</fullName>
    </recommendedName>
</protein>
<evidence type="ECO:0008006" key="4">
    <source>
        <dbReference type="Google" id="ProtNLM"/>
    </source>
</evidence>
<evidence type="ECO:0000313" key="1">
    <source>
        <dbReference type="EMBL" id="PNT62933.1"/>
    </source>
</evidence>
<sequence>MPLRLSFPLLFAHARRKGRTVSEVLNGSKWVDDLRHDLSTQLILEFVQIWCEVALWPNCSGIATAICHASASIDSFHERMISATQCKHRQGIKSMFILTCWAIWRERNSRVFNDKKFSFCQICCFIKDEAHEWAFAGAKALRKLLWQPP</sequence>
<dbReference type="Gramene" id="PNT62933">
    <property type="protein sequence ID" value="PNT62933"/>
    <property type="gene ID" value="BRADI_4g09765v3"/>
</dbReference>
<reference evidence="1 2" key="1">
    <citation type="journal article" date="2010" name="Nature">
        <title>Genome sequencing and analysis of the model grass Brachypodium distachyon.</title>
        <authorList>
            <consortium name="International Brachypodium Initiative"/>
        </authorList>
    </citation>
    <scope>NUCLEOTIDE SEQUENCE [LARGE SCALE GENOMIC DNA]</scope>
    <source>
        <strain evidence="1 2">Bd21</strain>
    </source>
</reference>
<dbReference type="Proteomes" id="UP000008810">
    <property type="component" value="Chromosome 4"/>
</dbReference>
<dbReference type="EMBL" id="CM000883">
    <property type="protein sequence ID" value="PNT62933.1"/>
    <property type="molecule type" value="Genomic_DNA"/>
</dbReference>
<gene>
    <name evidence="1" type="ORF">BRADI_4g09765v3</name>
</gene>
<dbReference type="InParanoid" id="A0A2K2CLN0"/>
<keyword evidence="3" id="KW-1185">Reference proteome</keyword>
<proteinExistence type="predicted"/>
<name>A0A2K2CLN0_BRADI</name>
<reference evidence="2" key="3">
    <citation type="submission" date="2018-08" db="UniProtKB">
        <authorList>
            <consortium name="EnsemblPlants"/>
        </authorList>
    </citation>
    <scope>IDENTIFICATION</scope>
    <source>
        <strain evidence="2">cv. Bd21</strain>
    </source>
</reference>
<evidence type="ECO:0000313" key="2">
    <source>
        <dbReference type="EnsemblPlants" id="PNT62933"/>
    </source>
</evidence>
<organism evidence="1">
    <name type="scientific">Brachypodium distachyon</name>
    <name type="common">Purple false brome</name>
    <name type="synonym">Trachynia distachya</name>
    <dbReference type="NCBI Taxonomy" id="15368"/>
    <lineage>
        <taxon>Eukaryota</taxon>
        <taxon>Viridiplantae</taxon>
        <taxon>Streptophyta</taxon>
        <taxon>Embryophyta</taxon>
        <taxon>Tracheophyta</taxon>
        <taxon>Spermatophyta</taxon>
        <taxon>Magnoliopsida</taxon>
        <taxon>Liliopsida</taxon>
        <taxon>Poales</taxon>
        <taxon>Poaceae</taxon>
        <taxon>BOP clade</taxon>
        <taxon>Pooideae</taxon>
        <taxon>Stipodae</taxon>
        <taxon>Brachypodieae</taxon>
        <taxon>Brachypodium</taxon>
    </lineage>
</organism>
<dbReference type="OrthoDB" id="684339at2759"/>